<dbReference type="InterPro" id="IPR011214">
    <property type="entry name" value="UCP020967"/>
</dbReference>
<dbReference type="Pfam" id="PF15609">
    <property type="entry name" value="PRTase_2"/>
    <property type="match status" value="1"/>
</dbReference>
<dbReference type="RefSeq" id="WP_122962283.1">
    <property type="nucleotide sequence ID" value="NZ_BJMH01000021.1"/>
</dbReference>
<evidence type="ECO:0000313" key="3">
    <source>
        <dbReference type="EMBL" id="GEB34331.1"/>
    </source>
</evidence>
<dbReference type="InterPro" id="IPR022537">
    <property type="entry name" value="TRSP_dom"/>
</dbReference>
<name>A0A4Y3PV19_BREPA</name>
<protein>
    <recommendedName>
        <fullName evidence="5">Adenine/guanine phosphoribosyltransferase</fullName>
    </recommendedName>
</protein>
<organism evidence="3 4">
    <name type="scientific">Brevibacillus parabrevis</name>
    <dbReference type="NCBI Taxonomy" id="54914"/>
    <lineage>
        <taxon>Bacteria</taxon>
        <taxon>Bacillati</taxon>
        <taxon>Bacillota</taxon>
        <taxon>Bacilli</taxon>
        <taxon>Bacillales</taxon>
        <taxon>Paenibacillaceae</taxon>
        <taxon>Brevibacillus</taxon>
    </lineage>
</organism>
<dbReference type="STRING" id="54914.AV540_03990"/>
<gene>
    <name evidence="3" type="ORF">BPA01_39110</name>
</gene>
<accession>A0A4Y3PV19</accession>
<dbReference type="Proteomes" id="UP000316882">
    <property type="component" value="Unassembled WGS sequence"/>
</dbReference>
<evidence type="ECO:0000313" key="4">
    <source>
        <dbReference type="Proteomes" id="UP000316882"/>
    </source>
</evidence>
<feature type="domain" description="Orotate phosphoribosyltransferase-like" evidence="2">
    <location>
        <begin position="42"/>
        <end position="262"/>
    </location>
</feature>
<reference evidence="3 4" key="1">
    <citation type="submission" date="2019-06" db="EMBL/GenBank/DDBJ databases">
        <title>Whole genome shotgun sequence of Brevibacillus parabrevis NBRC 12334.</title>
        <authorList>
            <person name="Hosoyama A."/>
            <person name="Uohara A."/>
            <person name="Ohji S."/>
            <person name="Ichikawa N."/>
        </authorList>
    </citation>
    <scope>NUCLEOTIDE SEQUENCE [LARGE SCALE GENOMIC DNA]</scope>
    <source>
        <strain evidence="3 4">NBRC 12334</strain>
    </source>
</reference>
<sequence>MNITTLSTSSPEHQIFNFNILGNLDITIRVQQNPYQLPPEALFQMAARINKKRSFLFVSKVLGKHLPVRPATSVLSGMALAARLLEERYSLEVAELPAIVQGIVHQEKSDEILHQLLLHPFELPEPLLFIGFAETATALGHSMFSAFGSKTEYIHTTRERINELPSTIDFEEEHSHAVAHHFYPVNKNLLRSECPIVLVDDEITTGKTALNIIREIQRHFPRKQYIVASLLDWRSQEDHRKFQELEAELDIKITAISLLKGEIEVNGATGEQPTQQTIVASAHAGTAPVVIPLETAALTKLSFSSITPSGFINTQPYLLETGRFGITAEQQRELHGTLRELGQALQQYRTGRALCMGTGEFMYVPMMIAAFMGDDVLYQSTTRSPIHPAAKEAYAVQNAFSYESPDDPAIPNFIYNIPEQRYSELFLFLERGTSDERLNSLYAALAQLPIPHKYVVMFC</sequence>
<dbReference type="InterPro" id="IPR041688">
    <property type="entry name" value="PRTase_2"/>
</dbReference>
<dbReference type="CDD" id="cd06223">
    <property type="entry name" value="PRTases_typeI"/>
    <property type="match status" value="1"/>
</dbReference>
<dbReference type="AlphaFoldDB" id="A0A4Y3PV19"/>
<dbReference type="PIRSF" id="PIRSF020967">
    <property type="entry name" value="UCP020967"/>
    <property type="match status" value="1"/>
</dbReference>
<dbReference type="SUPFAM" id="SSF53271">
    <property type="entry name" value="PRTase-like"/>
    <property type="match status" value="1"/>
</dbReference>
<evidence type="ECO:0000259" key="2">
    <source>
        <dbReference type="Pfam" id="PF15609"/>
    </source>
</evidence>
<dbReference type="Gene3D" id="3.40.50.2020">
    <property type="match status" value="1"/>
</dbReference>
<dbReference type="InterPro" id="IPR000836">
    <property type="entry name" value="PRTase_dom"/>
</dbReference>
<comment type="caution">
    <text evidence="3">The sequence shown here is derived from an EMBL/GenBank/DDBJ whole genome shotgun (WGS) entry which is preliminary data.</text>
</comment>
<dbReference type="EMBL" id="BJMH01000021">
    <property type="protein sequence ID" value="GEB34331.1"/>
    <property type="molecule type" value="Genomic_DNA"/>
</dbReference>
<proteinExistence type="predicted"/>
<evidence type="ECO:0008006" key="5">
    <source>
        <dbReference type="Google" id="ProtNLM"/>
    </source>
</evidence>
<evidence type="ECO:0000259" key="1">
    <source>
        <dbReference type="Pfam" id="PF12500"/>
    </source>
</evidence>
<feature type="domain" description="TRSP" evidence="1">
    <location>
        <begin position="320"/>
        <end position="445"/>
    </location>
</feature>
<dbReference type="Pfam" id="PF12500">
    <property type="entry name" value="TRSP"/>
    <property type="match status" value="1"/>
</dbReference>
<keyword evidence="4" id="KW-1185">Reference proteome</keyword>
<dbReference type="InterPro" id="IPR029057">
    <property type="entry name" value="PRTase-like"/>
</dbReference>